<dbReference type="InterPro" id="IPR002397">
    <property type="entry name" value="Cyt_P450_B"/>
</dbReference>
<evidence type="ECO:0000313" key="4">
    <source>
        <dbReference type="Proteomes" id="UP001428817"/>
    </source>
</evidence>
<dbReference type="PANTHER" id="PTHR46696">
    <property type="entry name" value="P450, PUTATIVE (EUROFUNG)-RELATED"/>
    <property type="match status" value="1"/>
</dbReference>
<comment type="caution">
    <text evidence="3">The sequence shown here is derived from an EMBL/GenBank/DDBJ whole genome shotgun (WGS) entry which is preliminary data.</text>
</comment>
<dbReference type="CDD" id="cd20625">
    <property type="entry name" value="CYP164-like"/>
    <property type="match status" value="1"/>
</dbReference>
<protein>
    <submittedName>
        <fullName evidence="3">Cytochrome P450</fullName>
    </submittedName>
</protein>
<dbReference type="PRINTS" id="PR00359">
    <property type="entry name" value="BP450"/>
</dbReference>
<sequence length="425" mass="47228">MTVRTDTFVFNPWDVTWRDGRTEQTIDALVEDHPVYRLPDGKYVISRYADVREILSNHDRYSARPNQGELIGFPPRLEGEQDAEMLRRLTELVAAIPFDVSEFASANVIVGVDPPVHTKVRGIVARGFVPRRIRALEGSIDDIVAECLREISTGDSVDLVERLAVPVPIRVIGDILGLPRERHADLKRWSDVLSRCVHGAERGTAGAAVRLVEMLMEFGGVFLPMIEERRRNPGDDLISDMVRAEEVDTLTAVEAVLFLIILMAAANETTTSLIGNTAVYLMRHPEQLARVLDDPSLVDGACEESLRLSCPVQFVYREPTEDVVLHGVPVPAGAPLVCMIAAASRDPRQYPDPHRFDLTRKGHHLAFGHGVHVCLGAHLGRIEGRKTLAALAPLLTEFTLDEGALRLDRSAFTRAFTQIPLIRKR</sequence>
<keyword evidence="2" id="KW-0349">Heme</keyword>
<dbReference type="Pfam" id="PF00067">
    <property type="entry name" value="p450"/>
    <property type="match status" value="1"/>
</dbReference>
<evidence type="ECO:0000313" key="3">
    <source>
        <dbReference type="EMBL" id="GAA5149965.1"/>
    </source>
</evidence>
<evidence type="ECO:0000256" key="2">
    <source>
        <dbReference type="RuleBase" id="RU000461"/>
    </source>
</evidence>
<reference evidence="4" key="1">
    <citation type="journal article" date="2019" name="Int. J. Syst. Evol. Microbiol.">
        <title>The Global Catalogue of Microorganisms (GCM) 10K type strain sequencing project: providing services to taxonomists for standard genome sequencing and annotation.</title>
        <authorList>
            <consortium name="The Broad Institute Genomics Platform"/>
            <consortium name="The Broad Institute Genome Sequencing Center for Infectious Disease"/>
            <person name="Wu L."/>
            <person name="Ma J."/>
        </authorList>
    </citation>
    <scope>NUCLEOTIDE SEQUENCE [LARGE SCALE GENOMIC DNA]</scope>
    <source>
        <strain evidence="4">JCM 18303</strain>
    </source>
</reference>
<dbReference type="Gene3D" id="1.10.630.10">
    <property type="entry name" value="Cytochrome P450"/>
    <property type="match status" value="1"/>
</dbReference>
<keyword evidence="2" id="KW-0479">Metal-binding</keyword>
<proteinExistence type="inferred from homology"/>
<organism evidence="3 4">
    <name type="scientific">Pseudonocardia eucalypti</name>
    <dbReference type="NCBI Taxonomy" id="648755"/>
    <lineage>
        <taxon>Bacteria</taxon>
        <taxon>Bacillati</taxon>
        <taxon>Actinomycetota</taxon>
        <taxon>Actinomycetes</taxon>
        <taxon>Pseudonocardiales</taxon>
        <taxon>Pseudonocardiaceae</taxon>
        <taxon>Pseudonocardia</taxon>
    </lineage>
</organism>
<accession>A0ABP9PPB8</accession>
<dbReference type="PROSITE" id="PS00086">
    <property type="entry name" value="CYTOCHROME_P450"/>
    <property type="match status" value="1"/>
</dbReference>
<dbReference type="InterPro" id="IPR036396">
    <property type="entry name" value="Cyt_P450_sf"/>
</dbReference>
<name>A0ABP9PPB8_9PSEU</name>
<keyword evidence="2" id="KW-0408">Iron</keyword>
<dbReference type="InterPro" id="IPR001128">
    <property type="entry name" value="Cyt_P450"/>
</dbReference>
<dbReference type="EMBL" id="BAABJP010000005">
    <property type="protein sequence ID" value="GAA5149965.1"/>
    <property type="molecule type" value="Genomic_DNA"/>
</dbReference>
<dbReference type="RefSeq" id="WP_185060984.1">
    <property type="nucleotide sequence ID" value="NZ_BAABJP010000005.1"/>
</dbReference>
<keyword evidence="4" id="KW-1185">Reference proteome</keyword>
<keyword evidence="2" id="KW-0560">Oxidoreductase</keyword>
<dbReference type="SUPFAM" id="SSF48264">
    <property type="entry name" value="Cytochrome P450"/>
    <property type="match status" value="1"/>
</dbReference>
<evidence type="ECO:0000256" key="1">
    <source>
        <dbReference type="ARBA" id="ARBA00010617"/>
    </source>
</evidence>
<dbReference type="PANTHER" id="PTHR46696:SF1">
    <property type="entry name" value="CYTOCHROME P450 YJIB-RELATED"/>
    <property type="match status" value="1"/>
</dbReference>
<dbReference type="Proteomes" id="UP001428817">
    <property type="component" value="Unassembled WGS sequence"/>
</dbReference>
<keyword evidence="2" id="KW-0503">Monooxygenase</keyword>
<dbReference type="InterPro" id="IPR017972">
    <property type="entry name" value="Cyt_P450_CS"/>
</dbReference>
<comment type="similarity">
    <text evidence="1 2">Belongs to the cytochrome P450 family.</text>
</comment>
<gene>
    <name evidence="3" type="ORF">GCM10023321_14650</name>
</gene>